<gene>
    <name evidence="2" type="ORF">HMI46_07380</name>
</gene>
<dbReference type="SUPFAM" id="SSF53448">
    <property type="entry name" value="Nucleotide-diphospho-sugar transferases"/>
    <property type="match status" value="1"/>
</dbReference>
<dbReference type="InterPro" id="IPR029044">
    <property type="entry name" value="Nucleotide-diphossugar_trans"/>
</dbReference>
<dbReference type="Proteomes" id="UP000552038">
    <property type="component" value="Unassembled WGS sequence"/>
</dbReference>
<sequence>MISVIIPTVLHTELVKQCVTSFINTVHQLAYEIIIVDDGSTAWIQQDLQAWSDLLPQVRFIGKTANEGFSKTVNCGIQHAQGDYVLIVNNDVVFFEPGWLQHMLVAMNSSPDIGIVGARLLYPNLTIQHGGVVPTQKGHFDHRYRGQEAHYPPAMLIEDVNAVTGALMLVRKHIFSQIGLLSEEFFIAFEDIDLCYRAKQHGIRVIYCGTASAIHVEGATRGTTKANKNPYWRQKEMEARKKFWIKWGGKIIQ</sequence>
<comment type="caution">
    <text evidence="2">The sequence shown here is derived from an EMBL/GenBank/DDBJ whole genome shotgun (WGS) entry which is preliminary data.</text>
</comment>
<feature type="domain" description="Glycosyltransferase 2-like" evidence="1">
    <location>
        <begin position="3"/>
        <end position="122"/>
    </location>
</feature>
<evidence type="ECO:0000313" key="2">
    <source>
        <dbReference type="EMBL" id="NOJ70370.1"/>
    </source>
</evidence>
<dbReference type="CDD" id="cd04186">
    <property type="entry name" value="GT_2_like_c"/>
    <property type="match status" value="1"/>
</dbReference>
<protein>
    <submittedName>
        <fullName evidence="2">Glycosyltransferase family 2 protein</fullName>
    </submittedName>
</protein>
<evidence type="ECO:0000313" key="3">
    <source>
        <dbReference type="Proteomes" id="UP000552038"/>
    </source>
</evidence>
<accession>A0AAP6ZWU0</accession>
<reference evidence="2 3" key="1">
    <citation type="submission" date="2020-05" db="EMBL/GenBank/DDBJ databases">
        <title>Whole genome sequencing and identification of novel metabolites from Paenibacillus alvei strain JR949.</title>
        <authorList>
            <person name="Rajendhran J."/>
            <person name="Sree Pranav P."/>
            <person name="Mahalakshmi B."/>
            <person name="Karthikeyan R."/>
        </authorList>
    </citation>
    <scope>NUCLEOTIDE SEQUENCE [LARGE SCALE GENOMIC DNA]</scope>
    <source>
        <strain evidence="2 3">JR949</strain>
    </source>
</reference>
<dbReference type="AlphaFoldDB" id="A0AAP6ZWU0"/>
<dbReference type="EMBL" id="JABFOR010000006">
    <property type="protein sequence ID" value="NOJ70370.1"/>
    <property type="molecule type" value="Genomic_DNA"/>
</dbReference>
<organism evidence="2 3">
    <name type="scientific">Paenibacillus alvei</name>
    <name type="common">Bacillus alvei</name>
    <dbReference type="NCBI Taxonomy" id="44250"/>
    <lineage>
        <taxon>Bacteria</taxon>
        <taxon>Bacillati</taxon>
        <taxon>Bacillota</taxon>
        <taxon>Bacilli</taxon>
        <taxon>Bacillales</taxon>
        <taxon>Paenibacillaceae</taxon>
        <taxon>Paenibacillus</taxon>
    </lineage>
</organism>
<dbReference type="Gene3D" id="3.90.550.10">
    <property type="entry name" value="Spore Coat Polysaccharide Biosynthesis Protein SpsA, Chain A"/>
    <property type="match status" value="1"/>
</dbReference>
<dbReference type="PANTHER" id="PTHR43179">
    <property type="entry name" value="RHAMNOSYLTRANSFERASE WBBL"/>
    <property type="match status" value="1"/>
</dbReference>
<dbReference type="InterPro" id="IPR001173">
    <property type="entry name" value="Glyco_trans_2-like"/>
</dbReference>
<dbReference type="PANTHER" id="PTHR43179:SF7">
    <property type="entry name" value="RHAMNOSYLTRANSFERASE WBBL"/>
    <property type="match status" value="1"/>
</dbReference>
<proteinExistence type="predicted"/>
<dbReference type="Pfam" id="PF00535">
    <property type="entry name" value="Glycos_transf_2"/>
    <property type="match status" value="1"/>
</dbReference>
<evidence type="ECO:0000259" key="1">
    <source>
        <dbReference type="Pfam" id="PF00535"/>
    </source>
</evidence>
<dbReference type="RefSeq" id="WP_163978530.1">
    <property type="nucleotide sequence ID" value="NZ_JABFOR010000006.1"/>
</dbReference>
<name>A0AAP6ZWU0_PAEAL</name>